<dbReference type="Ensembl" id="ENSOTST00005146504.1">
    <property type="protein sequence ID" value="ENSOTSP00005153250.1"/>
    <property type="gene ID" value="ENSOTSG00005077270.1"/>
</dbReference>
<dbReference type="Proteomes" id="UP000694402">
    <property type="component" value="Unassembled WGS sequence"/>
</dbReference>
<dbReference type="InterPro" id="IPR052338">
    <property type="entry name" value="Transposase_5"/>
</dbReference>
<dbReference type="PANTHER" id="PTHR23022:SF135">
    <property type="entry name" value="SI:DKEY-77F5.3"/>
    <property type="match status" value="1"/>
</dbReference>
<reference evidence="3" key="1">
    <citation type="journal article" date="2018" name="PLoS ONE">
        <title>Chinook salmon (Oncorhynchus tshawytscha) genome and transcriptome.</title>
        <authorList>
            <person name="Christensen K.A."/>
            <person name="Leong J.S."/>
            <person name="Sakhrani D."/>
            <person name="Biagi C.A."/>
            <person name="Minkley D.R."/>
            <person name="Withler R.E."/>
            <person name="Rondeau E.B."/>
            <person name="Koop B.F."/>
            <person name="Devlin R.H."/>
        </authorList>
    </citation>
    <scope>NUCLEOTIDE SEQUENCE [LARGE SCALE GENOMIC DNA]</scope>
</reference>
<dbReference type="InterPro" id="IPR002492">
    <property type="entry name" value="Transposase_Tc1-like"/>
</dbReference>
<sequence length="157" mass="17681">MQLSYRSGRRRVLSPGVECTLVRKVQINPKTAAKDLVKMLEETGTKVSISTVKQVLYRSNLKGCSARKKPLLQNRHKNARLRFATAHGDKDCTFCRNVLWSDETKIELFGYNDHRYVWRKKEDACKPKNTIPTVKHGGGSIMLWGCFAAGGTGALLK</sequence>
<dbReference type="Ensembl" id="ENSOTST00005168002.1">
    <property type="protein sequence ID" value="ENSOTSP00005143066.1"/>
    <property type="gene ID" value="ENSOTSG00005077270.1"/>
</dbReference>
<dbReference type="GeneTree" id="ENSGT01150000286979"/>
<reference evidence="2" key="2">
    <citation type="submission" date="2025-05" db="UniProtKB">
        <authorList>
            <consortium name="Ensembl"/>
        </authorList>
    </citation>
    <scope>IDENTIFICATION</scope>
</reference>
<proteinExistence type="predicted"/>
<dbReference type="PANTHER" id="PTHR23022">
    <property type="entry name" value="TRANSPOSABLE ELEMENT-RELATED"/>
    <property type="match status" value="1"/>
</dbReference>
<dbReference type="Ensembl" id="ENSOTST00005176008.1">
    <property type="protein sequence ID" value="ENSOTSP00005107680.1"/>
    <property type="gene ID" value="ENSOTSG00005077270.1"/>
</dbReference>
<organism evidence="2 3">
    <name type="scientific">Oncorhynchus tshawytscha</name>
    <name type="common">Chinook salmon</name>
    <name type="synonym">Salmo tshawytscha</name>
    <dbReference type="NCBI Taxonomy" id="74940"/>
    <lineage>
        <taxon>Eukaryota</taxon>
        <taxon>Metazoa</taxon>
        <taxon>Chordata</taxon>
        <taxon>Craniata</taxon>
        <taxon>Vertebrata</taxon>
        <taxon>Euteleostomi</taxon>
        <taxon>Actinopterygii</taxon>
        <taxon>Neopterygii</taxon>
        <taxon>Teleostei</taxon>
        <taxon>Protacanthopterygii</taxon>
        <taxon>Salmoniformes</taxon>
        <taxon>Salmonidae</taxon>
        <taxon>Salmoninae</taxon>
        <taxon>Oncorhynchus</taxon>
    </lineage>
</organism>
<protein>
    <recommendedName>
        <fullName evidence="1">Transposase Tc1-like domain-containing protein</fullName>
    </recommendedName>
</protein>
<keyword evidence="3" id="KW-1185">Reference proteome</keyword>
<dbReference type="Pfam" id="PF01498">
    <property type="entry name" value="HTH_Tnp_Tc3_2"/>
    <property type="match status" value="1"/>
</dbReference>
<dbReference type="InterPro" id="IPR036397">
    <property type="entry name" value="RNaseH_sf"/>
</dbReference>
<dbReference type="Ensembl" id="ENSOTST00005151934.1">
    <property type="protein sequence ID" value="ENSOTSP00005145538.1"/>
    <property type="gene ID" value="ENSOTSG00005077270.1"/>
</dbReference>
<dbReference type="GO" id="GO:0006313">
    <property type="term" value="P:DNA transposition"/>
    <property type="evidence" value="ECO:0007669"/>
    <property type="project" value="InterPro"/>
</dbReference>
<evidence type="ECO:0000313" key="3">
    <source>
        <dbReference type="Proteomes" id="UP000694402"/>
    </source>
</evidence>
<evidence type="ECO:0000313" key="2">
    <source>
        <dbReference type="Ensembl" id="ENSOTSP00005107680.1"/>
    </source>
</evidence>
<dbReference type="GO" id="GO:0015074">
    <property type="term" value="P:DNA integration"/>
    <property type="evidence" value="ECO:0007669"/>
    <property type="project" value="InterPro"/>
</dbReference>
<evidence type="ECO:0000259" key="1">
    <source>
        <dbReference type="Pfam" id="PF01498"/>
    </source>
</evidence>
<dbReference type="GO" id="GO:0003677">
    <property type="term" value="F:DNA binding"/>
    <property type="evidence" value="ECO:0007669"/>
    <property type="project" value="InterPro"/>
</dbReference>
<name>A0AAZ3NTG1_ONCTS</name>
<dbReference type="Ensembl" id="ENSOTST00005169597.1">
    <property type="protein sequence ID" value="ENSOTSP00005107327.1"/>
    <property type="gene ID" value="ENSOTSG00005077270.1"/>
</dbReference>
<feature type="domain" description="Transposase Tc1-like" evidence="1">
    <location>
        <begin position="21"/>
        <end position="87"/>
    </location>
</feature>
<dbReference type="Gene3D" id="3.30.420.10">
    <property type="entry name" value="Ribonuclease H-like superfamily/Ribonuclease H"/>
    <property type="match status" value="1"/>
</dbReference>
<dbReference type="AlphaFoldDB" id="A0AAZ3NTG1"/>
<accession>A0AAZ3NTG1</accession>